<evidence type="ECO:0000259" key="2">
    <source>
        <dbReference type="Pfam" id="PF22879"/>
    </source>
</evidence>
<dbReference type="Pfam" id="PF22879">
    <property type="entry name" value="AIPR_N"/>
    <property type="match status" value="1"/>
</dbReference>
<gene>
    <name evidence="3" type="ORF">B0I00_2739</name>
</gene>
<dbReference type="InterPro" id="IPR018891">
    <property type="entry name" value="AIPR_C"/>
</dbReference>
<feature type="domain" description="Abortive phage infection protein C-terminal" evidence="1">
    <location>
        <begin position="242"/>
        <end position="561"/>
    </location>
</feature>
<keyword evidence="4" id="KW-1185">Reference proteome</keyword>
<comment type="caution">
    <text evidence="3">The sequence shown here is derived from an EMBL/GenBank/DDBJ whole genome shotgun (WGS) entry which is preliminary data.</text>
</comment>
<dbReference type="AlphaFoldDB" id="A0A2N0H584"/>
<protein>
    <submittedName>
        <fullName evidence="3">AIPR protein</fullName>
    </submittedName>
</protein>
<reference evidence="3 4" key="1">
    <citation type="submission" date="2017-11" db="EMBL/GenBank/DDBJ databases">
        <title>Genomic Encyclopedia of Type Strains, Phase III (KMG-III): the genomes of soil and plant-associated and newly described type strains.</title>
        <authorList>
            <person name="Whitman W."/>
        </authorList>
    </citation>
    <scope>NUCLEOTIDE SEQUENCE [LARGE SCALE GENOMIC DNA]</scope>
    <source>
        <strain evidence="3 4">CGMCC 1.12274</strain>
    </source>
</reference>
<dbReference type="InterPro" id="IPR055101">
    <property type="entry name" value="AIPR_N"/>
</dbReference>
<dbReference type="Pfam" id="PF10592">
    <property type="entry name" value="AIPR"/>
    <property type="match status" value="1"/>
</dbReference>
<dbReference type="OrthoDB" id="9806213at2"/>
<dbReference type="Proteomes" id="UP000232587">
    <property type="component" value="Unassembled WGS sequence"/>
</dbReference>
<accession>A0A2N0H584</accession>
<proteinExistence type="predicted"/>
<evidence type="ECO:0000259" key="1">
    <source>
        <dbReference type="Pfam" id="PF10592"/>
    </source>
</evidence>
<dbReference type="EMBL" id="PHUF01000005">
    <property type="protein sequence ID" value="PKB14110.1"/>
    <property type="molecule type" value="Genomic_DNA"/>
</dbReference>
<name>A0A2N0H584_9SPHN</name>
<organism evidence="3 4">
    <name type="scientific">Novosphingobium kunmingense</name>
    <dbReference type="NCBI Taxonomy" id="1211806"/>
    <lineage>
        <taxon>Bacteria</taxon>
        <taxon>Pseudomonadati</taxon>
        <taxon>Pseudomonadota</taxon>
        <taxon>Alphaproteobacteria</taxon>
        <taxon>Sphingomonadales</taxon>
        <taxon>Sphingomonadaceae</taxon>
        <taxon>Novosphingobium</taxon>
    </lineage>
</organism>
<evidence type="ECO:0000313" key="4">
    <source>
        <dbReference type="Proteomes" id="UP000232587"/>
    </source>
</evidence>
<feature type="domain" description="Abortive infection phage resistance protein N-terminal" evidence="2">
    <location>
        <begin position="30"/>
        <end position="183"/>
    </location>
</feature>
<dbReference type="RefSeq" id="WP_100867949.1">
    <property type="nucleotide sequence ID" value="NZ_PHUF01000005.1"/>
</dbReference>
<evidence type="ECO:0000313" key="3">
    <source>
        <dbReference type="EMBL" id="PKB14110.1"/>
    </source>
</evidence>
<sequence length="686" mass="77342">MDELTDFHRELIADVQGDADAMGMITAEAFLEKVSEILDEAGEASSLSQGYFSGRNGQKTVQVDAYSWDPTDEEGVLSLVICDFVLSEEPQSIGKTDINKLLTRLVEFVVAAKTREFREKLEETSNGFVIADLIARIWKQVGKIKLILVTNRINNSKTDAQPVGSIGNVPVTSNVWDLSRIQRFVSSGQTREDLIVDFAEDFGDPVPVLKASYDGAPLESFIAVIPGTQLAAIYDKWEARLLEANVRSFLQARNKVNRGIRDTIRDEPNMFFSYNNGLTATAEAVEIADMGEGLLLMSATNFQIVNGGQTTASIHAARKLDQLKDVFVQMKLTVVPPDLAEEVVPRISQYANSQNKVNAADFFANHPFHIRMQEFSRRVLAPAGDSSYRETKWFYERARGQFADERARRTPAERKRFDAEFPRLQFFTKTDLAKFENSYRCKPHIVSFGAQKNFGELARVVGEEWGRGDAGFDEVWFKRLIAKAIIFKNLERLVPHQPWYAGGYRANIVTYAFAKVVHDAEQRKRVLDLDQVWKLQRVPVAMERACLAVAEVANEVITHPPAGVRNLSEWAKKQACWAELSKLPVDYEAGFFDSLIDPDEARANKRDERREREARSGIEAQREVVSQGADYWKQVLAFGESIGKLDPREIGILRACTFLPTRIPTERQCVAALTIADKLEKYYPDS</sequence>